<evidence type="ECO:0000256" key="2">
    <source>
        <dbReference type="HAMAP-Rule" id="MF_00795"/>
    </source>
</evidence>
<evidence type="ECO:0000313" key="3">
    <source>
        <dbReference type="EMBL" id="MCL6295341.1"/>
    </source>
</evidence>
<evidence type="ECO:0000313" key="4">
    <source>
        <dbReference type="Proteomes" id="UP001165381"/>
    </source>
</evidence>
<gene>
    <name evidence="2" type="primary">cutC</name>
    <name evidence="3" type="ORF">M3P09_10070</name>
</gene>
<dbReference type="SUPFAM" id="SSF110395">
    <property type="entry name" value="CutC-like"/>
    <property type="match status" value="1"/>
</dbReference>
<comment type="caution">
    <text evidence="3">The sequence shown here is derived from an EMBL/GenBank/DDBJ whole genome shotgun (WGS) entry which is preliminary data.</text>
</comment>
<protein>
    <recommendedName>
        <fullName evidence="2">PF03932 family protein CutC</fullName>
    </recommendedName>
</protein>
<dbReference type="InterPro" id="IPR036822">
    <property type="entry name" value="CutC-like_dom_sf"/>
</dbReference>
<dbReference type="Proteomes" id="UP001165381">
    <property type="component" value="Unassembled WGS sequence"/>
</dbReference>
<dbReference type="InterPro" id="IPR005627">
    <property type="entry name" value="CutC-like"/>
</dbReference>
<keyword evidence="4" id="KW-1185">Reference proteome</keyword>
<dbReference type="EMBL" id="JAMFLZ010000004">
    <property type="protein sequence ID" value="MCL6295341.1"/>
    <property type="molecule type" value="Genomic_DNA"/>
</dbReference>
<dbReference type="PANTHER" id="PTHR12598:SF0">
    <property type="entry name" value="COPPER HOMEOSTASIS PROTEIN CUTC HOMOLOG"/>
    <property type="match status" value="1"/>
</dbReference>
<keyword evidence="2" id="KW-0963">Cytoplasm</keyword>
<dbReference type="HAMAP" id="MF_00795">
    <property type="entry name" value="CutC"/>
    <property type="match status" value="1"/>
</dbReference>
<proteinExistence type="inferred from homology"/>
<dbReference type="Gene3D" id="3.20.20.380">
    <property type="entry name" value="Copper homeostasis (CutC) domain"/>
    <property type="match status" value="1"/>
</dbReference>
<comment type="subcellular location">
    <subcellularLocation>
        <location evidence="2">Cytoplasm</location>
    </subcellularLocation>
</comment>
<reference evidence="3" key="1">
    <citation type="submission" date="2022-05" db="EMBL/GenBank/DDBJ databases">
        <authorList>
            <person name="Park J.-S."/>
        </authorList>
    </citation>
    <scope>NUCLEOTIDE SEQUENCE</scope>
    <source>
        <strain evidence="3">2012CJ34-3</strain>
    </source>
</reference>
<comment type="similarity">
    <text evidence="1 2">Belongs to the CutC family.</text>
</comment>
<organism evidence="3 4">
    <name type="scientific">Jejuia spongiicola</name>
    <dbReference type="NCBI Taxonomy" id="2942207"/>
    <lineage>
        <taxon>Bacteria</taxon>
        <taxon>Pseudomonadati</taxon>
        <taxon>Bacteroidota</taxon>
        <taxon>Flavobacteriia</taxon>
        <taxon>Flavobacteriales</taxon>
        <taxon>Flavobacteriaceae</taxon>
        <taxon>Jejuia</taxon>
    </lineage>
</organism>
<dbReference type="Pfam" id="PF03932">
    <property type="entry name" value="CutC"/>
    <property type="match status" value="1"/>
</dbReference>
<sequence>MLLEICANSYRSAKCAEKAGAHRIELCSELAIGGITPSFGLIKKVIDTLKIPVFVLIRPRSGNFTFSDDEFDIMKNDIEQCKILGCHGIVSGVLNKNNTIDVERTKVLIDLAKPLPFTFHRAFDWIENPYEAIKQLLDLGAERVLTSGQETTAEKGIELLEELKENTNNKIIILPGGGINAENASMFKGAGFNEIHCSASTKNLVIETPKIPMNSASFFDERIEAFSDSEKISKIIKALNR</sequence>
<evidence type="ECO:0000256" key="1">
    <source>
        <dbReference type="ARBA" id="ARBA00007768"/>
    </source>
</evidence>
<accession>A0ABT0QEF0</accession>
<name>A0ABT0QEF0_9FLAO</name>
<comment type="caution">
    <text evidence="2">Once thought to be involved in copper homeostasis, experiments in E.coli have shown this is not the case.</text>
</comment>
<dbReference type="RefSeq" id="WP_249973041.1">
    <property type="nucleotide sequence ID" value="NZ_JAMFLZ010000004.1"/>
</dbReference>
<dbReference type="PANTHER" id="PTHR12598">
    <property type="entry name" value="COPPER HOMEOSTASIS PROTEIN CUTC"/>
    <property type="match status" value="1"/>
</dbReference>